<feature type="transmembrane region" description="Helical" evidence="1">
    <location>
        <begin position="128"/>
        <end position="146"/>
    </location>
</feature>
<dbReference type="Proteomes" id="UP000182915">
    <property type="component" value="Chromosome I"/>
</dbReference>
<feature type="transmembrane region" description="Helical" evidence="1">
    <location>
        <begin position="56"/>
        <end position="75"/>
    </location>
</feature>
<proteinExistence type="predicted"/>
<evidence type="ECO:0000313" key="3">
    <source>
        <dbReference type="Proteomes" id="UP000182915"/>
    </source>
</evidence>
<dbReference type="InterPro" id="IPR058714">
    <property type="entry name" value="LpqS"/>
</dbReference>
<organism evidence="2 3">
    <name type="scientific">Mycolicibacterium rutilum</name>
    <name type="common">Mycobacterium rutilum</name>
    <dbReference type="NCBI Taxonomy" id="370526"/>
    <lineage>
        <taxon>Bacteria</taxon>
        <taxon>Bacillati</taxon>
        <taxon>Actinomycetota</taxon>
        <taxon>Actinomycetes</taxon>
        <taxon>Mycobacteriales</taxon>
        <taxon>Mycobacteriaceae</taxon>
        <taxon>Mycolicibacterium</taxon>
    </lineage>
</organism>
<dbReference type="AlphaFoldDB" id="A0A1H6J720"/>
<sequence>MQRASGSTHRRWRRPYRGAVTTMRRVRGRRTDARSAATFGTIVNSNVGFLGTRTRALIALVLASWVVVVAAEWALPIGDQPSAHGPHALSSDLLPDHSVVIEHPHISDGSVPLLPDTVAEGVLPRTSTILIALGLIAALAVAASLWSQSTLAVVRGPPRPLATVISGRVRLTRLCIARC</sequence>
<keyword evidence="1" id="KW-0812">Transmembrane</keyword>
<evidence type="ECO:0008006" key="4">
    <source>
        <dbReference type="Google" id="ProtNLM"/>
    </source>
</evidence>
<dbReference type="EMBL" id="LT629971">
    <property type="protein sequence ID" value="SEH54738.1"/>
    <property type="molecule type" value="Genomic_DNA"/>
</dbReference>
<evidence type="ECO:0000313" key="2">
    <source>
        <dbReference type="EMBL" id="SEH54738.1"/>
    </source>
</evidence>
<name>A0A1H6J720_MYCRU</name>
<gene>
    <name evidence="2" type="ORF">SAMN04489835_1277</name>
</gene>
<keyword evidence="1" id="KW-1133">Transmembrane helix</keyword>
<evidence type="ECO:0000256" key="1">
    <source>
        <dbReference type="SAM" id="Phobius"/>
    </source>
</evidence>
<keyword evidence="3" id="KW-1185">Reference proteome</keyword>
<protein>
    <recommendedName>
        <fullName evidence="4">Lipoprotein LpqS</fullName>
    </recommendedName>
</protein>
<accession>A0A1H6J720</accession>
<reference evidence="3" key="1">
    <citation type="submission" date="2016-10" db="EMBL/GenBank/DDBJ databases">
        <authorList>
            <person name="Varghese N."/>
            <person name="Submissions S."/>
        </authorList>
    </citation>
    <scope>NUCLEOTIDE SEQUENCE [LARGE SCALE GENOMIC DNA]</scope>
    <source>
        <strain evidence="3">DSM 45405</strain>
    </source>
</reference>
<dbReference type="Pfam" id="PF26327">
    <property type="entry name" value="LpqS"/>
    <property type="match status" value="1"/>
</dbReference>
<keyword evidence="1" id="KW-0472">Membrane</keyword>
<dbReference type="STRING" id="370526.SAMN04489835_1277"/>